<dbReference type="GeneID" id="58161669"/>
<dbReference type="Proteomes" id="UP000503505">
    <property type="component" value="Chromosome"/>
</dbReference>
<dbReference type="RefSeq" id="WP_005220462.1">
    <property type="nucleotide sequence ID" value="NZ_BAABSB010000048.1"/>
</dbReference>
<dbReference type="AlphaFoldDB" id="A0A2S1FD26"/>
<name>A0A2S1FD26_9GAMM</name>
<organism evidence="1 2">
    <name type="scientific">Acinetobacter schindleri</name>
    <dbReference type="NCBI Taxonomy" id="108981"/>
    <lineage>
        <taxon>Bacteria</taxon>
        <taxon>Pseudomonadati</taxon>
        <taxon>Pseudomonadota</taxon>
        <taxon>Gammaproteobacteria</taxon>
        <taxon>Moraxellales</taxon>
        <taxon>Moraxellaceae</taxon>
        <taxon>Acinetobacter</taxon>
    </lineage>
</organism>
<reference evidence="1 2" key="1">
    <citation type="submission" date="2019-09" db="EMBL/GenBank/DDBJ databases">
        <title>Non-baumannii Acinetobacter spp. carrying blaNDM-1 isolated in China.</title>
        <authorList>
            <person name="Cui C."/>
            <person name="Chen C."/>
            <person name="Sun J."/>
            <person name="Liu Y."/>
        </authorList>
    </citation>
    <scope>NUCLEOTIDE SEQUENCE [LARGE SCALE GENOMIC DNA]</scope>
    <source>
        <strain evidence="1 2">HZE23-1</strain>
    </source>
</reference>
<evidence type="ECO:0000313" key="1">
    <source>
        <dbReference type="EMBL" id="QIC65873.1"/>
    </source>
</evidence>
<evidence type="ECO:0000313" key="2">
    <source>
        <dbReference type="Proteomes" id="UP000503505"/>
    </source>
</evidence>
<proteinExistence type="predicted"/>
<gene>
    <name evidence="1" type="ORF">FSC10_00025</name>
</gene>
<dbReference type="EMBL" id="CP044463">
    <property type="protein sequence ID" value="QIC65873.1"/>
    <property type="molecule type" value="Genomic_DNA"/>
</dbReference>
<sequence>MDSQLEEVREIWANAFYTGHYEVLRQYEHEDFKVVFEQKNRVETSYVRYDRIAHAVKNGVWKPHKPEVEYEDYEYNADQTECCVVTGLAKDKHRIQELWRYANEWKIIELRFLKS</sequence>
<accession>A0A2S1FD26</accession>
<protein>
    <submittedName>
        <fullName evidence="1">Uncharacterized protein</fullName>
    </submittedName>
</protein>